<protein>
    <submittedName>
        <fullName evidence="1">DUF3783 domain-containing protein</fullName>
    </submittedName>
</protein>
<comment type="caution">
    <text evidence="1">The sequence shown here is derived from an EMBL/GenBank/DDBJ whole genome shotgun (WGS) entry which is preliminary data.</text>
</comment>
<keyword evidence="2" id="KW-1185">Reference proteome</keyword>
<evidence type="ECO:0000313" key="1">
    <source>
        <dbReference type="EMBL" id="MBC5696606.1"/>
    </source>
</evidence>
<dbReference type="InterPro" id="IPR016621">
    <property type="entry name" value="UCP014543"/>
</dbReference>
<evidence type="ECO:0000313" key="2">
    <source>
        <dbReference type="Proteomes" id="UP000641741"/>
    </source>
</evidence>
<accession>A0ABR7GQM0</accession>
<dbReference type="EMBL" id="JACOPK010000012">
    <property type="protein sequence ID" value="MBC5696606.1"/>
    <property type="molecule type" value="Genomic_DNA"/>
</dbReference>
<proteinExistence type="predicted"/>
<name>A0ABR7GQM0_9FIRM</name>
<gene>
    <name evidence="1" type="ORF">H8S02_11775</name>
</gene>
<sequence length="124" mass="13745">MAKSRETALYYDPEGGERAQQVKTVLVCMGARIRNIAAADFAQTVGFTLGRAGFAQSADTAEAAEQPMLVLDGFTSKRLDVLLRELRQHGVSVPYKAIVTEHNLPWTLRALYDELVREHEAMHG</sequence>
<dbReference type="Pfam" id="PF12646">
    <property type="entry name" value="DUF3783"/>
    <property type="match status" value="1"/>
</dbReference>
<dbReference type="Proteomes" id="UP000641741">
    <property type="component" value="Unassembled WGS sequence"/>
</dbReference>
<reference evidence="1 2" key="1">
    <citation type="submission" date="2020-08" db="EMBL/GenBank/DDBJ databases">
        <title>Genome public.</title>
        <authorList>
            <person name="Liu C."/>
            <person name="Sun Q."/>
        </authorList>
    </citation>
    <scope>NUCLEOTIDE SEQUENCE [LARGE SCALE GENOMIC DNA]</scope>
    <source>
        <strain evidence="1 2">M2</strain>
    </source>
</reference>
<organism evidence="1 2">
    <name type="scientific">Agathobaculum hominis</name>
    <dbReference type="NCBI Taxonomy" id="2763014"/>
    <lineage>
        <taxon>Bacteria</taxon>
        <taxon>Bacillati</taxon>
        <taxon>Bacillota</taxon>
        <taxon>Clostridia</taxon>
        <taxon>Eubacteriales</taxon>
        <taxon>Butyricicoccaceae</taxon>
        <taxon>Agathobaculum</taxon>
    </lineage>
</organism>